<gene>
    <name evidence="1" type="ORF">DX873_14875</name>
</gene>
<evidence type="ECO:0000313" key="1">
    <source>
        <dbReference type="EMBL" id="RDY58297.1"/>
    </source>
</evidence>
<dbReference type="Proteomes" id="UP000261828">
    <property type="component" value="Unassembled WGS sequence"/>
</dbReference>
<evidence type="ECO:0000313" key="2">
    <source>
        <dbReference type="Proteomes" id="UP000261828"/>
    </source>
</evidence>
<dbReference type="AlphaFoldDB" id="A0A371JMI8"/>
<comment type="caution">
    <text evidence="1">The sequence shown here is derived from an EMBL/GenBank/DDBJ whole genome shotgun (WGS) entry which is preliminary data.</text>
</comment>
<proteinExistence type="predicted"/>
<reference evidence="1 2" key="1">
    <citation type="submission" date="2018-08" db="EMBL/GenBank/DDBJ databases">
        <title>Muricauda nanhaiensis sp. nov., isolated from seawater of the South China Sea.</title>
        <authorList>
            <person name="Dang Y."/>
        </authorList>
    </citation>
    <scope>NUCLEOTIDE SEQUENCE [LARGE SCALE GENOMIC DNA]</scope>
    <source>
        <strain evidence="1 2">SM1704</strain>
    </source>
</reference>
<dbReference type="EMBL" id="QTJX01000004">
    <property type="protein sequence ID" value="RDY58297.1"/>
    <property type="molecule type" value="Genomic_DNA"/>
</dbReference>
<sequence length="74" mass="8547">MALRIKPLGLIQVLEGSNHNFNAMKHIHLFVFFFAFLSLGSIEYVEAQIVRTPQERRVIRRKVVDIIAGLLEEL</sequence>
<organism evidence="1 2">
    <name type="scientific">Flagellimonas nanhaiensis</name>
    <dbReference type="NCBI Taxonomy" id="2292706"/>
    <lineage>
        <taxon>Bacteria</taxon>
        <taxon>Pseudomonadati</taxon>
        <taxon>Bacteroidota</taxon>
        <taxon>Flavobacteriia</taxon>
        <taxon>Flavobacteriales</taxon>
        <taxon>Flavobacteriaceae</taxon>
        <taxon>Flagellimonas</taxon>
    </lineage>
</organism>
<keyword evidence="2" id="KW-1185">Reference proteome</keyword>
<protein>
    <submittedName>
        <fullName evidence="1">Uncharacterized protein</fullName>
    </submittedName>
</protein>
<accession>A0A371JMI8</accession>
<name>A0A371JMI8_9FLAO</name>